<dbReference type="EMBL" id="ML742148">
    <property type="protein sequence ID" value="KAE8148732.1"/>
    <property type="molecule type" value="Genomic_DNA"/>
</dbReference>
<dbReference type="SUPFAM" id="SSF51182">
    <property type="entry name" value="RmlC-like cupins"/>
    <property type="match status" value="1"/>
</dbReference>
<dbReference type="Pfam" id="PF05899">
    <property type="entry name" value="Cupin_3"/>
    <property type="match status" value="1"/>
</dbReference>
<gene>
    <name evidence="2" type="ORF">BDV25DRAFT_141473</name>
</gene>
<reference evidence="2 3" key="1">
    <citation type="submission" date="2019-04" db="EMBL/GenBank/DDBJ databases">
        <title>Friends and foes A comparative genomics study of 23 Aspergillus species from section Flavi.</title>
        <authorList>
            <consortium name="DOE Joint Genome Institute"/>
            <person name="Kjaerbolling I."/>
            <person name="Vesth T."/>
            <person name="Frisvad J.C."/>
            <person name="Nybo J.L."/>
            <person name="Theobald S."/>
            <person name="Kildgaard S."/>
            <person name="Isbrandt T."/>
            <person name="Kuo A."/>
            <person name="Sato A."/>
            <person name="Lyhne E.K."/>
            <person name="Kogle M.E."/>
            <person name="Wiebenga A."/>
            <person name="Kun R.S."/>
            <person name="Lubbers R.J."/>
            <person name="Makela M.R."/>
            <person name="Barry K."/>
            <person name="Chovatia M."/>
            <person name="Clum A."/>
            <person name="Daum C."/>
            <person name="Haridas S."/>
            <person name="He G."/>
            <person name="LaButti K."/>
            <person name="Lipzen A."/>
            <person name="Mondo S."/>
            <person name="Riley R."/>
            <person name="Salamov A."/>
            <person name="Simmons B.A."/>
            <person name="Magnuson J.K."/>
            <person name="Henrissat B."/>
            <person name="Mortensen U.H."/>
            <person name="Larsen T.O."/>
            <person name="Devries R.P."/>
            <person name="Grigoriev I.V."/>
            <person name="Machida M."/>
            <person name="Baker S.E."/>
            <person name="Andersen M.R."/>
        </authorList>
    </citation>
    <scope>NUCLEOTIDE SEQUENCE [LARGE SCALE GENOMIC DNA]</scope>
    <source>
        <strain evidence="2 3">IBT 18842</strain>
    </source>
</reference>
<dbReference type="Gene3D" id="2.60.120.10">
    <property type="entry name" value="Jelly Rolls"/>
    <property type="match status" value="1"/>
</dbReference>
<organism evidence="2 3">
    <name type="scientific">Aspergillus avenaceus</name>
    <dbReference type="NCBI Taxonomy" id="36643"/>
    <lineage>
        <taxon>Eukaryota</taxon>
        <taxon>Fungi</taxon>
        <taxon>Dikarya</taxon>
        <taxon>Ascomycota</taxon>
        <taxon>Pezizomycotina</taxon>
        <taxon>Eurotiomycetes</taxon>
        <taxon>Eurotiomycetidae</taxon>
        <taxon>Eurotiales</taxon>
        <taxon>Aspergillaceae</taxon>
        <taxon>Aspergillus</taxon>
        <taxon>Aspergillus subgen. Circumdati</taxon>
    </lineage>
</organism>
<protein>
    <recommendedName>
        <fullName evidence="1">(S)-ureidoglycine aminohydrolase cupin domain-containing protein</fullName>
    </recommendedName>
</protein>
<dbReference type="Proteomes" id="UP000325780">
    <property type="component" value="Unassembled WGS sequence"/>
</dbReference>
<keyword evidence="3" id="KW-1185">Reference proteome</keyword>
<feature type="domain" description="(S)-ureidoglycine aminohydrolase cupin" evidence="1">
    <location>
        <begin position="46"/>
        <end position="102"/>
    </location>
</feature>
<dbReference type="InterPro" id="IPR010424">
    <property type="entry name" value="EutQ"/>
</dbReference>
<proteinExistence type="predicted"/>
<evidence type="ECO:0000313" key="3">
    <source>
        <dbReference type="Proteomes" id="UP000325780"/>
    </source>
</evidence>
<evidence type="ECO:0000313" key="2">
    <source>
        <dbReference type="EMBL" id="KAE8148732.1"/>
    </source>
</evidence>
<dbReference type="PANTHER" id="PTHR36169">
    <property type="entry name" value="ETHANOLAMINE UTILIZATION PROTEIN EUTQ"/>
    <property type="match status" value="1"/>
</dbReference>
<dbReference type="AlphaFoldDB" id="A0A5N6TQV5"/>
<dbReference type="PANTHER" id="PTHR36169:SF1">
    <property type="entry name" value="ACETATE KINASE EUTQ"/>
    <property type="match status" value="1"/>
</dbReference>
<dbReference type="InterPro" id="IPR011051">
    <property type="entry name" value="RmlC_Cupin_sf"/>
</dbReference>
<dbReference type="InterPro" id="IPR008579">
    <property type="entry name" value="UGlyAH_Cupin_dom"/>
</dbReference>
<dbReference type="InterPro" id="IPR014710">
    <property type="entry name" value="RmlC-like_jellyroll"/>
</dbReference>
<evidence type="ECO:0000259" key="1">
    <source>
        <dbReference type="Pfam" id="PF05899"/>
    </source>
</evidence>
<accession>A0A5N6TQV5</accession>
<name>A0A5N6TQV5_ASPAV</name>
<dbReference type="OrthoDB" id="4985585at2759"/>
<sequence>MGIQIKSKTEIFKIPISTAPPTSTLTNLPADTIGTTADKTATPIVGSWFRIEKGPEATPPKYEYDEVGVMIEGEINLRDENGHTATVKAGDVFFFPRGSTITFSTGSYGLAWKCGGRIWGEALSFWDGYCM</sequence>